<feature type="transmembrane region" description="Helical" evidence="7">
    <location>
        <begin position="166"/>
        <end position="185"/>
    </location>
</feature>
<keyword evidence="7" id="KW-0813">Transport</keyword>
<evidence type="ECO:0000259" key="9">
    <source>
        <dbReference type="Pfam" id="PF00924"/>
    </source>
</evidence>
<evidence type="ECO:0000313" key="11">
    <source>
        <dbReference type="EMBL" id="MBC3807932.1"/>
    </source>
</evidence>
<evidence type="ECO:0000256" key="8">
    <source>
        <dbReference type="SAM" id="SignalP"/>
    </source>
</evidence>
<reference evidence="11 12" key="1">
    <citation type="submission" date="2020-08" db="EMBL/GenBank/DDBJ databases">
        <title>Novel species isolated from subtropical streams in China.</title>
        <authorList>
            <person name="Lu H."/>
        </authorList>
    </citation>
    <scope>NUCLEOTIDE SEQUENCE [LARGE SCALE GENOMIC DNA]</scope>
    <source>
        <strain evidence="11 12">KACC 16656</strain>
    </source>
</reference>
<feature type="chain" id="PRO_5046974718" description="Small-conductance mechanosensitive channel" evidence="8">
    <location>
        <begin position="38"/>
        <end position="562"/>
    </location>
</feature>
<dbReference type="Gene3D" id="1.10.287.1260">
    <property type="match status" value="1"/>
</dbReference>
<accession>A0ABR6X4U4</accession>
<dbReference type="InterPro" id="IPR049278">
    <property type="entry name" value="MS_channel_C"/>
</dbReference>
<keyword evidence="4 7" id="KW-0812">Transmembrane</keyword>
<feature type="transmembrane region" description="Helical" evidence="7">
    <location>
        <begin position="356"/>
        <end position="380"/>
    </location>
</feature>
<dbReference type="InterPro" id="IPR010920">
    <property type="entry name" value="LSM_dom_sf"/>
</dbReference>
<dbReference type="InterPro" id="IPR011066">
    <property type="entry name" value="MscS_channel_C_sf"/>
</dbReference>
<dbReference type="EMBL" id="JACOFW010000011">
    <property type="protein sequence ID" value="MBC3807932.1"/>
    <property type="molecule type" value="Genomic_DNA"/>
</dbReference>
<dbReference type="InterPro" id="IPR006685">
    <property type="entry name" value="MscS_channel_2nd"/>
</dbReference>
<feature type="signal peptide" evidence="8">
    <location>
        <begin position="1"/>
        <end position="37"/>
    </location>
</feature>
<keyword evidence="7" id="KW-0997">Cell inner membrane</keyword>
<dbReference type="Pfam" id="PF21082">
    <property type="entry name" value="MS_channel_3rd"/>
    <property type="match status" value="1"/>
</dbReference>
<evidence type="ECO:0000313" key="12">
    <source>
        <dbReference type="Proteomes" id="UP000648257"/>
    </source>
</evidence>
<dbReference type="PANTHER" id="PTHR30221">
    <property type="entry name" value="SMALL-CONDUCTANCE MECHANOSENSITIVE CHANNEL"/>
    <property type="match status" value="1"/>
</dbReference>
<keyword evidence="7" id="KW-0406">Ion transport</keyword>
<keyword evidence="7" id="KW-0407">Ion channel</keyword>
<comment type="subcellular location">
    <subcellularLocation>
        <location evidence="7">Cell inner membrane</location>
        <topology evidence="7">Multi-pass membrane protein</topology>
    </subcellularLocation>
    <subcellularLocation>
        <location evidence="1">Cell membrane</location>
        <topology evidence="1">Multi-pass membrane protein</topology>
    </subcellularLocation>
</comment>
<evidence type="ECO:0000256" key="5">
    <source>
        <dbReference type="ARBA" id="ARBA00022989"/>
    </source>
</evidence>
<evidence type="ECO:0000256" key="3">
    <source>
        <dbReference type="ARBA" id="ARBA00022475"/>
    </source>
</evidence>
<evidence type="ECO:0000256" key="1">
    <source>
        <dbReference type="ARBA" id="ARBA00004651"/>
    </source>
</evidence>
<keyword evidence="12" id="KW-1185">Reference proteome</keyword>
<dbReference type="InterPro" id="IPR045275">
    <property type="entry name" value="MscS_archaea/bacteria_type"/>
</dbReference>
<proteinExistence type="inferred from homology"/>
<dbReference type="RefSeq" id="WP_186923011.1">
    <property type="nucleotide sequence ID" value="NZ_JACOFW010000011.1"/>
</dbReference>
<dbReference type="Gene3D" id="3.30.70.100">
    <property type="match status" value="1"/>
</dbReference>
<comment type="caution">
    <text evidence="7">Lacks conserved residue(s) required for the propagation of feature annotation.</text>
</comment>
<evidence type="ECO:0000256" key="6">
    <source>
        <dbReference type="ARBA" id="ARBA00023136"/>
    </source>
</evidence>
<evidence type="ECO:0000256" key="2">
    <source>
        <dbReference type="ARBA" id="ARBA00008017"/>
    </source>
</evidence>
<organism evidence="11 12">
    <name type="scientific">Undibacterium seohonense</name>
    <dbReference type="NCBI Taxonomy" id="1344950"/>
    <lineage>
        <taxon>Bacteria</taxon>
        <taxon>Pseudomonadati</taxon>
        <taxon>Pseudomonadota</taxon>
        <taxon>Betaproteobacteria</taxon>
        <taxon>Burkholderiales</taxon>
        <taxon>Oxalobacteraceae</taxon>
        <taxon>Undibacterium</taxon>
    </lineage>
</organism>
<evidence type="ECO:0000256" key="4">
    <source>
        <dbReference type="ARBA" id="ARBA00022692"/>
    </source>
</evidence>
<feature type="transmembrane region" description="Helical" evidence="7">
    <location>
        <begin position="226"/>
        <end position="243"/>
    </location>
</feature>
<gene>
    <name evidence="11" type="ORF">H8K52_11305</name>
</gene>
<keyword evidence="6 7" id="KW-0472">Membrane</keyword>
<keyword evidence="3" id="KW-1003">Cell membrane</keyword>
<evidence type="ECO:0000259" key="10">
    <source>
        <dbReference type="Pfam" id="PF21082"/>
    </source>
</evidence>
<evidence type="ECO:0000256" key="7">
    <source>
        <dbReference type="RuleBase" id="RU369025"/>
    </source>
</evidence>
<dbReference type="SUPFAM" id="SSF82689">
    <property type="entry name" value="Mechanosensitive channel protein MscS (YggB), C-terminal domain"/>
    <property type="match status" value="1"/>
</dbReference>
<feature type="transmembrane region" description="Helical" evidence="7">
    <location>
        <begin position="263"/>
        <end position="296"/>
    </location>
</feature>
<comment type="similarity">
    <text evidence="2 7">Belongs to the MscS (TC 1.A.23) family.</text>
</comment>
<feature type="transmembrane region" description="Helical" evidence="7">
    <location>
        <begin position="327"/>
        <end position="344"/>
    </location>
</feature>
<dbReference type="Gene3D" id="2.30.30.60">
    <property type="match status" value="1"/>
</dbReference>
<name>A0ABR6X4U4_9BURK</name>
<feature type="domain" description="Mechanosensitive ion channel MscS" evidence="9">
    <location>
        <begin position="370"/>
        <end position="436"/>
    </location>
</feature>
<feature type="domain" description="Mechanosensitive ion channel MscS C-terminal" evidence="10">
    <location>
        <begin position="446"/>
        <end position="530"/>
    </location>
</feature>
<dbReference type="Pfam" id="PF00924">
    <property type="entry name" value="MS_channel_2nd"/>
    <property type="match status" value="1"/>
</dbReference>
<dbReference type="SUPFAM" id="SSF50182">
    <property type="entry name" value="Sm-like ribonucleoproteins"/>
    <property type="match status" value="1"/>
</dbReference>
<dbReference type="PANTHER" id="PTHR30221:SF18">
    <property type="entry name" value="SLL0590 PROTEIN"/>
    <property type="match status" value="1"/>
</dbReference>
<keyword evidence="5 7" id="KW-1133">Transmembrane helix</keyword>
<dbReference type="InterPro" id="IPR023408">
    <property type="entry name" value="MscS_beta-dom_sf"/>
</dbReference>
<comment type="subunit">
    <text evidence="7">Homoheptamer.</text>
</comment>
<keyword evidence="8" id="KW-0732">Signal</keyword>
<protein>
    <recommendedName>
        <fullName evidence="7">Small-conductance mechanosensitive channel</fullName>
    </recommendedName>
</protein>
<comment type="function">
    <text evidence="7">Mechanosensitive channel that participates in the regulation of osmotic pressure changes within the cell, opening in response to stretch forces in the membrane lipid bilayer, without the need for other proteins. Contributes to normal resistance to hypoosmotic shock. Forms an ion channel of 1.0 nanosiemens conductance with a slight preference for anions.</text>
</comment>
<comment type="caution">
    <text evidence="11">The sequence shown here is derived from an EMBL/GenBank/DDBJ whole genome shotgun (WGS) entry which is preliminary data.</text>
</comment>
<sequence>MPTNQKLPLLTMREHIKLLCMSLLSVFLFSLSPTSLAFTTQTTATATAPALKALNKEAHLIILNRDIVSFRGTVLGIEPEERVVRAQRRITQQLSGNGPHKVSVVDMPPGKLIQIDGAGSFYIAPDDIDPYQQETLDSISAQALNHINLVIKETQEGRSLEGMLRASAYTGLASLVFVSLLWLLLKARRFVIAQTLSFAREKLDEHQLVQAKLIRRDHIQSGLRKLLQWFSWLIIFLMTYEWLSFCLSQFPFTRPLGEQLNTYLVGIIASISGAMLKAIPDLFTACVIFFLAKLVVQAFNALFDRIENGSLTVSWLAADVVAPTRRIVKVAIWLFALTMAYPYLPGSGTEAFKGVSVLVGLMISLGASSLIAQAASGLILTYSRIYRRGEFIHVNGHEGTITDLGMFTTRLRNGMGLEITLPNALVLGNVTKNYSRAVEGPGFVVDTKVTIGYDTPWRQVEAMLIEAARRTDSVLSTPAPKVFQTALSDFYPEYLLICQAVPGDPIPRAEVMSQLHANIQDVFNEYNVQIMSPHYLADPEKEKVVPKEGWFRAPANTTIDRT</sequence>
<dbReference type="Proteomes" id="UP000648257">
    <property type="component" value="Unassembled WGS sequence"/>
</dbReference>